<evidence type="ECO:0000313" key="3">
    <source>
        <dbReference type="EMBL" id="NJB66590.1"/>
    </source>
</evidence>
<dbReference type="PROSITE" id="PS51257">
    <property type="entry name" value="PROKAR_LIPOPROTEIN"/>
    <property type="match status" value="1"/>
</dbReference>
<dbReference type="Gene3D" id="3.30.1450.10">
    <property type="match status" value="1"/>
</dbReference>
<name>A0A846QHJ8_9BACT</name>
<keyword evidence="4" id="KW-1185">Reference proteome</keyword>
<comment type="caution">
    <text evidence="3">The sequence shown here is derived from an EMBL/GenBank/DDBJ whole genome shotgun (WGS) entry which is preliminary data.</text>
</comment>
<sequence length="116" mass="12651">MKRLSIVMALVLVATLVSACAGINSSMRTNRANLLRLEPGMNEAQIVEIMGQPNFKDVNAEPARTRTVLWYYTNEMGDGCLATSMSHIGVTRQDCTPLVLVGNKLTATGKAAKLYY</sequence>
<dbReference type="Proteomes" id="UP000580856">
    <property type="component" value="Unassembled WGS sequence"/>
</dbReference>
<evidence type="ECO:0000256" key="1">
    <source>
        <dbReference type="ARBA" id="ARBA00022729"/>
    </source>
</evidence>
<dbReference type="AlphaFoldDB" id="A0A846QHJ8"/>
<feature type="chain" id="PRO_5032704235" description="SmpA / OmlA family protein" evidence="2">
    <location>
        <begin position="20"/>
        <end position="116"/>
    </location>
</feature>
<dbReference type="RefSeq" id="WP_167939715.1">
    <property type="nucleotide sequence ID" value="NZ_JAATJA010000001.1"/>
</dbReference>
<organism evidence="3 4">
    <name type="scientific">Desulfobaculum xiamenense</name>
    <dbReference type="NCBI Taxonomy" id="995050"/>
    <lineage>
        <taxon>Bacteria</taxon>
        <taxon>Pseudomonadati</taxon>
        <taxon>Thermodesulfobacteriota</taxon>
        <taxon>Desulfovibrionia</taxon>
        <taxon>Desulfovibrionales</taxon>
        <taxon>Desulfovibrionaceae</taxon>
        <taxon>Desulfobaculum</taxon>
    </lineage>
</organism>
<proteinExistence type="predicted"/>
<dbReference type="InterPro" id="IPR021534">
    <property type="entry name" value="DUF3192"/>
</dbReference>
<evidence type="ECO:0008006" key="5">
    <source>
        <dbReference type="Google" id="ProtNLM"/>
    </source>
</evidence>
<protein>
    <recommendedName>
        <fullName evidence="5">SmpA / OmlA family protein</fullName>
    </recommendedName>
</protein>
<dbReference type="Pfam" id="PF11399">
    <property type="entry name" value="DUF3192"/>
    <property type="match status" value="1"/>
</dbReference>
<dbReference type="EMBL" id="JAATJA010000001">
    <property type="protein sequence ID" value="NJB66590.1"/>
    <property type="molecule type" value="Genomic_DNA"/>
</dbReference>
<evidence type="ECO:0000313" key="4">
    <source>
        <dbReference type="Proteomes" id="UP000580856"/>
    </source>
</evidence>
<accession>A0A846QHJ8</accession>
<dbReference type="InterPro" id="IPR037873">
    <property type="entry name" value="BamE-like"/>
</dbReference>
<evidence type="ECO:0000256" key="2">
    <source>
        <dbReference type="SAM" id="SignalP"/>
    </source>
</evidence>
<reference evidence="3 4" key="1">
    <citation type="submission" date="2020-03" db="EMBL/GenBank/DDBJ databases">
        <title>Genomic Encyclopedia of Type Strains, Phase IV (KMG-IV): sequencing the most valuable type-strain genomes for metagenomic binning, comparative biology and taxonomic classification.</title>
        <authorList>
            <person name="Goeker M."/>
        </authorList>
    </citation>
    <scope>NUCLEOTIDE SEQUENCE [LARGE SCALE GENOMIC DNA]</scope>
    <source>
        <strain evidence="3 4">DSM 24233</strain>
    </source>
</reference>
<feature type="signal peptide" evidence="2">
    <location>
        <begin position="1"/>
        <end position="19"/>
    </location>
</feature>
<gene>
    <name evidence="3" type="ORF">GGQ74_000230</name>
</gene>
<keyword evidence="1 2" id="KW-0732">Signal</keyword>